<comment type="caution">
    <text evidence="2">The sequence shown here is derived from an EMBL/GenBank/DDBJ whole genome shotgun (WGS) entry which is preliminary data.</text>
</comment>
<feature type="compositionally biased region" description="Polar residues" evidence="1">
    <location>
        <begin position="274"/>
        <end position="287"/>
    </location>
</feature>
<organism evidence="2 3">
    <name type="scientific">Discostella pseudostelligera</name>
    <dbReference type="NCBI Taxonomy" id="259834"/>
    <lineage>
        <taxon>Eukaryota</taxon>
        <taxon>Sar</taxon>
        <taxon>Stramenopiles</taxon>
        <taxon>Ochrophyta</taxon>
        <taxon>Bacillariophyta</taxon>
        <taxon>Coscinodiscophyceae</taxon>
        <taxon>Thalassiosirophycidae</taxon>
        <taxon>Stephanodiscales</taxon>
        <taxon>Stephanodiscaceae</taxon>
        <taxon>Discostella</taxon>
    </lineage>
</organism>
<feature type="region of interest" description="Disordered" evidence="1">
    <location>
        <begin position="44"/>
        <end position="71"/>
    </location>
</feature>
<dbReference type="AlphaFoldDB" id="A0ABD3ND54"/>
<evidence type="ECO:0000313" key="3">
    <source>
        <dbReference type="Proteomes" id="UP001530293"/>
    </source>
</evidence>
<feature type="region of interest" description="Disordered" evidence="1">
    <location>
        <begin position="202"/>
        <end position="238"/>
    </location>
</feature>
<evidence type="ECO:0000313" key="2">
    <source>
        <dbReference type="EMBL" id="KAL3770655.1"/>
    </source>
</evidence>
<protein>
    <submittedName>
        <fullName evidence="2">Uncharacterized protein</fullName>
    </submittedName>
</protein>
<keyword evidence="3" id="KW-1185">Reference proteome</keyword>
<name>A0ABD3ND54_9STRA</name>
<evidence type="ECO:0000256" key="1">
    <source>
        <dbReference type="SAM" id="MobiDB-lite"/>
    </source>
</evidence>
<feature type="region of interest" description="Disordered" evidence="1">
    <location>
        <begin position="258"/>
        <end position="290"/>
    </location>
</feature>
<dbReference type="Proteomes" id="UP001530293">
    <property type="component" value="Unassembled WGS sequence"/>
</dbReference>
<reference evidence="2 3" key="1">
    <citation type="submission" date="2024-10" db="EMBL/GenBank/DDBJ databases">
        <title>Updated reference genomes for cyclostephanoid diatoms.</title>
        <authorList>
            <person name="Roberts W.R."/>
            <person name="Alverson A.J."/>
        </authorList>
    </citation>
    <scope>NUCLEOTIDE SEQUENCE [LARGE SCALE GENOMIC DNA]</scope>
    <source>
        <strain evidence="2 3">AJA232-27</strain>
    </source>
</reference>
<feature type="region of interest" description="Disordered" evidence="1">
    <location>
        <begin position="114"/>
        <end position="168"/>
    </location>
</feature>
<accession>A0ABD3ND54</accession>
<feature type="compositionally biased region" description="Polar residues" evidence="1">
    <location>
        <begin position="49"/>
        <end position="64"/>
    </location>
</feature>
<dbReference type="EMBL" id="JALLBG020000038">
    <property type="protein sequence ID" value="KAL3770655.1"/>
    <property type="molecule type" value="Genomic_DNA"/>
</dbReference>
<gene>
    <name evidence="2" type="ORF">ACHAWU_004354</name>
</gene>
<proteinExistence type="predicted"/>
<sequence length="345" mass="37524">MYTGVLSKLVPNLQDNERSASMTTTDPFLQVEVVSPPMHYWKSHPITPSPQAASSTLNDNNSSGWKHHTYHGPYPSPMNPFGKLGKATPTGTGSVTSEEDEGMMMMGHNMLLNGSSADATTEEGMNNHRPQGYNPSSRPGLHRRASWSQSSNNQHHPRKRGFSGSSRGDNLSICPERLRSCIIDPVASQLLRECAVHDDDEEEHDFGAGPLLNYSRGSESDSSVGGKGDRASSCQSPAPSFNKGSHFYASMPNLFSANPPTTRDGRDFGALPPTTKQSPASSANNYPLSPEPLFRSVSDRLLDVQTEDDIKSLARPVPRKLNVPTITSCCAPLPRRFGILHGREP</sequence>